<dbReference type="GO" id="GO:0020037">
    <property type="term" value="F:heme binding"/>
    <property type="evidence" value="ECO:0007669"/>
    <property type="project" value="InterPro"/>
</dbReference>
<dbReference type="GO" id="GO:0016705">
    <property type="term" value="F:oxidoreductase activity, acting on paired donors, with incorporation or reduction of molecular oxygen"/>
    <property type="evidence" value="ECO:0007669"/>
    <property type="project" value="InterPro"/>
</dbReference>
<dbReference type="AlphaFoldDB" id="A0A7Z0IRB1"/>
<keyword evidence="1" id="KW-0560">Oxidoreductase</keyword>
<comment type="caution">
    <text evidence="1">The sequence shown here is derived from an EMBL/GenBank/DDBJ whole genome shotgun (WGS) entry which is preliminary data.</text>
</comment>
<dbReference type="Pfam" id="PF00067">
    <property type="entry name" value="p450"/>
    <property type="match status" value="1"/>
</dbReference>
<dbReference type="EC" id="1.11.2.4" evidence="1"/>
<dbReference type="Gene3D" id="1.10.630.10">
    <property type="entry name" value="Cytochrome P450"/>
    <property type="match status" value="1"/>
</dbReference>
<protein>
    <submittedName>
        <fullName evidence="1">Fatty-acid peroxygenase</fullName>
        <ecNumber evidence="1">1.11.2.4</ecNumber>
    </submittedName>
</protein>
<evidence type="ECO:0000313" key="2">
    <source>
        <dbReference type="Proteomes" id="UP000564496"/>
    </source>
</evidence>
<dbReference type="SUPFAM" id="SSF48264">
    <property type="entry name" value="Cytochrome P450"/>
    <property type="match status" value="1"/>
</dbReference>
<proteinExistence type="predicted"/>
<reference evidence="1 2" key="1">
    <citation type="submission" date="2020-07" db="EMBL/GenBank/DDBJ databases">
        <title>Sequencing the genomes of 1000 actinobacteria strains.</title>
        <authorList>
            <person name="Klenk H.-P."/>
        </authorList>
    </citation>
    <scope>NUCLEOTIDE SEQUENCE [LARGE SCALE GENOMIC DNA]</scope>
    <source>
        <strain evidence="1 2">DSM 26487</strain>
    </source>
</reference>
<accession>A0A7Z0IRB1</accession>
<dbReference type="EMBL" id="JACBZR010000001">
    <property type="protein sequence ID" value="NYI76671.1"/>
    <property type="molecule type" value="Genomic_DNA"/>
</dbReference>
<dbReference type="GO" id="GO:0005506">
    <property type="term" value="F:iron ion binding"/>
    <property type="evidence" value="ECO:0007669"/>
    <property type="project" value="InterPro"/>
</dbReference>
<organism evidence="1 2">
    <name type="scientific">Nocardioides panzhihuensis</name>
    <dbReference type="NCBI Taxonomy" id="860243"/>
    <lineage>
        <taxon>Bacteria</taxon>
        <taxon>Bacillati</taxon>
        <taxon>Actinomycetota</taxon>
        <taxon>Actinomycetes</taxon>
        <taxon>Propionibacteriales</taxon>
        <taxon>Nocardioidaceae</taxon>
        <taxon>Nocardioides</taxon>
    </lineage>
</organism>
<name>A0A7Z0IRB1_9ACTN</name>
<dbReference type="GO" id="GO:0004497">
    <property type="term" value="F:monooxygenase activity"/>
    <property type="evidence" value="ECO:0007669"/>
    <property type="project" value="InterPro"/>
</dbReference>
<sequence length="395" mass="42487">MTRDLATDLFRHGYHAIPDARREAGDAPVCPVKLLGDDALVVSGPGSVRLFYDSSLIQRSGAVPAPLAALLFGRGAIHGLDGAEHLHRKALFLELLDDAAAADLQDNVRCHLLSSLHENHGEAVSVFTLLSEVYGRSVLDWAGISVRDPGRVGRRLAAIVDGFGMSGPSAGTAWAARLWANHWARGLIREARSATPASGAPTPVETVAGWRDRHGVLLPVPVAALELLNVLRPAVAVAYLGAFAVQALDDHRQLWPTLAEHASWRQAFSQEVRRTAPFVPALAGISRQQVDWDGHIVSPGQRIVLDVPGTDLDPSSWPAPNEFSPERFLGRQVDPFELVPQGGGDPAEGHRCPGEPATIEMVSATVEVFAASSWSVLERGSTYPRIPARQRLRIG</sequence>
<keyword evidence="2" id="KW-1185">Reference proteome</keyword>
<keyword evidence="1" id="KW-0575">Peroxidase</keyword>
<dbReference type="Proteomes" id="UP000564496">
    <property type="component" value="Unassembled WGS sequence"/>
</dbReference>
<evidence type="ECO:0000313" key="1">
    <source>
        <dbReference type="EMBL" id="NYI76671.1"/>
    </source>
</evidence>
<dbReference type="InterPro" id="IPR036396">
    <property type="entry name" value="Cyt_P450_sf"/>
</dbReference>
<gene>
    <name evidence="1" type="ORF">BJ988_001319</name>
</gene>
<dbReference type="RefSeq" id="WP_179657292.1">
    <property type="nucleotide sequence ID" value="NZ_JACBZR010000001.1"/>
</dbReference>
<dbReference type="InterPro" id="IPR001128">
    <property type="entry name" value="Cyt_P450"/>
</dbReference>
<dbReference type="GO" id="GO:0004601">
    <property type="term" value="F:peroxidase activity"/>
    <property type="evidence" value="ECO:0007669"/>
    <property type="project" value="UniProtKB-KW"/>
</dbReference>